<reference evidence="4 5" key="1">
    <citation type="submission" date="2020-10" db="EMBL/GenBank/DDBJ databases">
        <title>Pygocentrus nattereri (red-bellied piranha) genome, fPygNat1, primary haplotype.</title>
        <authorList>
            <person name="Myers G."/>
            <person name="Meyer A."/>
            <person name="Karagic N."/>
            <person name="Pippel M."/>
            <person name="Winkler S."/>
            <person name="Tracey A."/>
            <person name="Wood J."/>
            <person name="Formenti G."/>
            <person name="Howe K."/>
            <person name="Fedrigo O."/>
            <person name="Jarvis E.D."/>
        </authorList>
    </citation>
    <scope>NUCLEOTIDE SEQUENCE [LARGE SCALE GENOMIC DNA]</scope>
</reference>
<dbReference type="SUPFAM" id="SSF57756">
    <property type="entry name" value="Retrovirus zinc finger-like domains"/>
    <property type="match status" value="1"/>
</dbReference>
<dbReference type="InterPro" id="IPR001878">
    <property type="entry name" value="Znf_CCHC"/>
</dbReference>
<evidence type="ECO:0000256" key="2">
    <source>
        <dbReference type="SAM" id="MobiDB-lite"/>
    </source>
</evidence>
<feature type="region of interest" description="Disordered" evidence="2">
    <location>
        <begin position="464"/>
        <end position="497"/>
    </location>
</feature>
<keyword evidence="1" id="KW-0863">Zinc-finger</keyword>
<reference evidence="4" key="2">
    <citation type="submission" date="2025-08" db="UniProtKB">
        <authorList>
            <consortium name="Ensembl"/>
        </authorList>
    </citation>
    <scope>IDENTIFICATION</scope>
</reference>
<dbReference type="GO" id="GO:0003676">
    <property type="term" value="F:nucleic acid binding"/>
    <property type="evidence" value="ECO:0007669"/>
    <property type="project" value="InterPro"/>
</dbReference>
<dbReference type="Proteomes" id="UP001501920">
    <property type="component" value="Chromosome 12"/>
</dbReference>
<dbReference type="Gene3D" id="4.10.60.10">
    <property type="entry name" value="Zinc finger, CCHC-type"/>
    <property type="match status" value="1"/>
</dbReference>
<reference evidence="4" key="3">
    <citation type="submission" date="2025-09" db="UniProtKB">
        <authorList>
            <consortium name="Ensembl"/>
        </authorList>
    </citation>
    <scope>IDENTIFICATION</scope>
</reference>
<protein>
    <recommendedName>
        <fullName evidence="3">CCHC-type domain-containing protein</fullName>
    </recommendedName>
</protein>
<dbReference type="AlphaFoldDB" id="A0AAR2LV95"/>
<sequence length="530" mass="60420">MISKGQNAQKNVKDSWKPLNYKKSTLVRGGTEMPQWTDSEFEMVMENIVKKHVNKKKRSEYFSSKGFPTDRLWSPTECKTALGYGIKHDSVKECLFVLEQYWGYKLRHMEDKLAEAEGKILELTTESKKHKTASLNAQRTCKKLQQSLTEVEQLHANCKPKHHGQPGQPCYTEAENPPMLHGLYPDMDAFCSLSDEDSESTQSKVFQMRPVTIRSAEVLNRGGEVKETRVQIGHIPLDAATLDRLSKEFKHPRVMGLDFIDLIEKKKNLYSLHPNDAVAIASQVLNITDSRKLANKVLYGLGDNGQDINKGWEAFKEWISHKCRKTTDWGQISNCKQRKVESAAEYCDRFERVFLRHCGIDTYNNDSIDCTTEGPHFGQLVDSLRPDLRQALVTAVPNWRKVKWGELKSELDRLDLDLEPSHVSASVHVLTDKGFNSSPNHRVTNQKNECHYCHRTGHFARDCHKKQADNSRRYPKMRENTAGRSSEGFPQDDTIGKSFQGLSHDQFSMLIKAVQGYTEMSTSPSALALN</sequence>
<dbReference type="PROSITE" id="PS50158">
    <property type="entry name" value="ZF_CCHC"/>
    <property type="match status" value="1"/>
</dbReference>
<name>A0AAR2LV95_PYGNA</name>
<evidence type="ECO:0000313" key="4">
    <source>
        <dbReference type="Ensembl" id="ENSPNAP00000078256.1"/>
    </source>
</evidence>
<keyword evidence="5" id="KW-1185">Reference proteome</keyword>
<dbReference type="InterPro" id="IPR036875">
    <property type="entry name" value="Znf_CCHC_sf"/>
</dbReference>
<keyword evidence="1" id="KW-0862">Zinc</keyword>
<feature type="domain" description="CCHC-type" evidence="3">
    <location>
        <begin position="450"/>
        <end position="463"/>
    </location>
</feature>
<dbReference type="GeneTree" id="ENSGT01000000214721"/>
<feature type="compositionally biased region" description="Basic and acidic residues" evidence="2">
    <location>
        <begin position="464"/>
        <end position="481"/>
    </location>
</feature>
<accession>A0AAR2LV95</accession>
<dbReference type="GO" id="GO:0008270">
    <property type="term" value="F:zinc ion binding"/>
    <property type="evidence" value="ECO:0007669"/>
    <property type="project" value="UniProtKB-KW"/>
</dbReference>
<evidence type="ECO:0000313" key="5">
    <source>
        <dbReference type="Proteomes" id="UP001501920"/>
    </source>
</evidence>
<dbReference type="Ensembl" id="ENSPNAT00000079893.1">
    <property type="protein sequence ID" value="ENSPNAP00000078256.1"/>
    <property type="gene ID" value="ENSPNAG00000033842.1"/>
</dbReference>
<evidence type="ECO:0000256" key="1">
    <source>
        <dbReference type="PROSITE-ProRule" id="PRU00047"/>
    </source>
</evidence>
<proteinExistence type="predicted"/>
<keyword evidence="1" id="KW-0479">Metal-binding</keyword>
<organism evidence="4 5">
    <name type="scientific">Pygocentrus nattereri</name>
    <name type="common">Red-bellied piranha</name>
    <dbReference type="NCBI Taxonomy" id="42514"/>
    <lineage>
        <taxon>Eukaryota</taxon>
        <taxon>Metazoa</taxon>
        <taxon>Chordata</taxon>
        <taxon>Craniata</taxon>
        <taxon>Vertebrata</taxon>
        <taxon>Euteleostomi</taxon>
        <taxon>Actinopterygii</taxon>
        <taxon>Neopterygii</taxon>
        <taxon>Teleostei</taxon>
        <taxon>Ostariophysi</taxon>
        <taxon>Characiformes</taxon>
        <taxon>Characoidei</taxon>
        <taxon>Pygocentrus</taxon>
    </lineage>
</organism>
<evidence type="ECO:0000259" key="3">
    <source>
        <dbReference type="PROSITE" id="PS50158"/>
    </source>
</evidence>